<reference evidence="1 2" key="1">
    <citation type="journal article" date="2014" name="Nat. Genet.">
        <title>Genome and transcriptome of the porcine whipworm Trichuris suis.</title>
        <authorList>
            <person name="Jex A.R."/>
            <person name="Nejsum P."/>
            <person name="Schwarz E.M."/>
            <person name="Hu L."/>
            <person name="Young N.D."/>
            <person name="Hall R.S."/>
            <person name="Korhonen P.K."/>
            <person name="Liao S."/>
            <person name="Thamsborg S."/>
            <person name="Xia J."/>
            <person name="Xu P."/>
            <person name="Wang S."/>
            <person name="Scheerlinck J.P."/>
            <person name="Hofmann A."/>
            <person name="Sternberg P.W."/>
            <person name="Wang J."/>
            <person name="Gasser R.B."/>
        </authorList>
    </citation>
    <scope>NUCLEOTIDE SEQUENCE [LARGE SCALE GENOMIC DNA]</scope>
    <source>
        <strain evidence="1">DCEP-RM93M</strain>
    </source>
</reference>
<protein>
    <submittedName>
        <fullName evidence="1">Uncharacterized protein</fullName>
    </submittedName>
</protein>
<dbReference type="Proteomes" id="UP000030764">
    <property type="component" value="Unassembled WGS sequence"/>
</dbReference>
<dbReference type="EMBL" id="KL366763">
    <property type="protein sequence ID" value="KFD44687.1"/>
    <property type="molecule type" value="Genomic_DNA"/>
</dbReference>
<dbReference type="AlphaFoldDB" id="A0A085LI91"/>
<evidence type="ECO:0000313" key="2">
    <source>
        <dbReference type="Proteomes" id="UP000030764"/>
    </source>
</evidence>
<organism evidence="1 2">
    <name type="scientific">Trichuris suis</name>
    <name type="common">pig whipworm</name>
    <dbReference type="NCBI Taxonomy" id="68888"/>
    <lineage>
        <taxon>Eukaryota</taxon>
        <taxon>Metazoa</taxon>
        <taxon>Ecdysozoa</taxon>
        <taxon>Nematoda</taxon>
        <taxon>Enoplea</taxon>
        <taxon>Dorylaimia</taxon>
        <taxon>Trichinellida</taxon>
        <taxon>Trichuridae</taxon>
        <taxon>Trichuris</taxon>
    </lineage>
</organism>
<sequence>MDKPEVEHATVYVEANAQALGGRVCTDVTPFVTPLPMANSVRRGQS</sequence>
<accession>A0A085LI91</accession>
<name>A0A085LI91_9BILA</name>
<feature type="non-terminal residue" evidence="1">
    <location>
        <position position="46"/>
    </location>
</feature>
<evidence type="ECO:0000313" key="1">
    <source>
        <dbReference type="EMBL" id="KFD44687.1"/>
    </source>
</evidence>
<keyword evidence="2" id="KW-1185">Reference proteome</keyword>
<proteinExistence type="predicted"/>
<gene>
    <name evidence="1" type="ORF">M513_14436</name>
</gene>